<protein>
    <submittedName>
        <fullName evidence="2">Uncharacterized protein</fullName>
    </submittedName>
</protein>
<accession>A0A9D4FX41</accession>
<proteinExistence type="predicted"/>
<evidence type="ECO:0000256" key="1">
    <source>
        <dbReference type="SAM" id="MobiDB-lite"/>
    </source>
</evidence>
<keyword evidence="3" id="KW-1185">Reference proteome</keyword>
<comment type="caution">
    <text evidence="2">The sequence shown here is derived from an EMBL/GenBank/DDBJ whole genome shotgun (WGS) entry which is preliminary data.</text>
</comment>
<sequence length="188" mass="21529">MSTNEFPTPEHLRQKLCDHLSENPQTYMEFLASEGNSCQNEKQRIYTEQINYLRKEGHWSNDLADAMPLDIANLLGKTLKIYCSNTANPVYEIQLYLSPNEREGKGAINLALLQIPGFEHYDACTNLEDREHLQETPPVETSLQDTRRVTPPSLSSSTLETFETVQITPRKQACYVSPIKINRKRKSV</sequence>
<dbReference type="Proteomes" id="UP000828390">
    <property type="component" value="Unassembled WGS sequence"/>
</dbReference>
<evidence type="ECO:0000313" key="3">
    <source>
        <dbReference type="Proteomes" id="UP000828390"/>
    </source>
</evidence>
<evidence type="ECO:0000313" key="2">
    <source>
        <dbReference type="EMBL" id="KAH3806859.1"/>
    </source>
</evidence>
<reference evidence="2" key="2">
    <citation type="submission" date="2020-11" db="EMBL/GenBank/DDBJ databases">
        <authorList>
            <person name="McCartney M.A."/>
            <person name="Auch B."/>
            <person name="Kono T."/>
            <person name="Mallez S."/>
            <person name="Becker A."/>
            <person name="Gohl D.M."/>
            <person name="Silverstein K.A.T."/>
            <person name="Koren S."/>
            <person name="Bechman K.B."/>
            <person name="Herman A."/>
            <person name="Abrahante J.E."/>
            <person name="Garbe J."/>
        </authorList>
    </citation>
    <scope>NUCLEOTIDE SEQUENCE</scope>
    <source>
        <strain evidence="2">Duluth1</strain>
        <tissue evidence="2">Whole animal</tissue>
    </source>
</reference>
<dbReference type="Gene3D" id="3.90.70.80">
    <property type="match status" value="1"/>
</dbReference>
<dbReference type="EMBL" id="JAIWYP010000006">
    <property type="protein sequence ID" value="KAH3806859.1"/>
    <property type="molecule type" value="Genomic_DNA"/>
</dbReference>
<dbReference type="AlphaFoldDB" id="A0A9D4FX41"/>
<dbReference type="CDD" id="cd22744">
    <property type="entry name" value="OTU"/>
    <property type="match status" value="1"/>
</dbReference>
<organism evidence="2 3">
    <name type="scientific">Dreissena polymorpha</name>
    <name type="common">Zebra mussel</name>
    <name type="synonym">Mytilus polymorpha</name>
    <dbReference type="NCBI Taxonomy" id="45954"/>
    <lineage>
        <taxon>Eukaryota</taxon>
        <taxon>Metazoa</taxon>
        <taxon>Spiralia</taxon>
        <taxon>Lophotrochozoa</taxon>
        <taxon>Mollusca</taxon>
        <taxon>Bivalvia</taxon>
        <taxon>Autobranchia</taxon>
        <taxon>Heteroconchia</taxon>
        <taxon>Euheterodonta</taxon>
        <taxon>Imparidentia</taxon>
        <taxon>Neoheterodontei</taxon>
        <taxon>Myida</taxon>
        <taxon>Dreissenoidea</taxon>
        <taxon>Dreissenidae</taxon>
        <taxon>Dreissena</taxon>
    </lineage>
</organism>
<gene>
    <name evidence="2" type="ORF">DPMN_135187</name>
</gene>
<name>A0A9D4FX41_DREPO</name>
<feature type="region of interest" description="Disordered" evidence="1">
    <location>
        <begin position="131"/>
        <end position="155"/>
    </location>
</feature>
<reference evidence="2" key="1">
    <citation type="journal article" date="2019" name="bioRxiv">
        <title>The Genome of the Zebra Mussel, Dreissena polymorpha: A Resource for Invasive Species Research.</title>
        <authorList>
            <person name="McCartney M.A."/>
            <person name="Auch B."/>
            <person name="Kono T."/>
            <person name="Mallez S."/>
            <person name="Zhang Y."/>
            <person name="Obille A."/>
            <person name="Becker A."/>
            <person name="Abrahante J.E."/>
            <person name="Garbe J."/>
            <person name="Badalamenti J.P."/>
            <person name="Herman A."/>
            <person name="Mangelson H."/>
            <person name="Liachko I."/>
            <person name="Sullivan S."/>
            <person name="Sone E.D."/>
            <person name="Koren S."/>
            <person name="Silverstein K.A.T."/>
            <person name="Beckman K.B."/>
            <person name="Gohl D.M."/>
        </authorList>
    </citation>
    <scope>NUCLEOTIDE SEQUENCE</scope>
    <source>
        <strain evidence="2">Duluth1</strain>
        <tissue evidence="2">Whole animal</tissue>
    </source>
</reference>